<feature type="compositionally biased region" description="Polar residues" evidence="2">
    <location>
        <begin position="1056"/>
        <end position="1065"/>
    </location>
</feature>
<feature type="compositionally biased region" description="Acidic residues" evidence="2">
    <location>
        <begin position="202"/>
        <end position="217"/>
    </location>
</feature>
<feature type="compositionally biased region" description="Polar residues" evidence="2">
    <location>
        <begin position="1124"/>
        <end position="1136"/>
    </location>
</feature>
<feature type="compositionally biased region" description="Polar residues" evidence="2">
    <location>
        <begin position="607"/>
        <end position="617"/>
    </location>
</feature>
<keyword evidence="5" id="KW-1185">Reference proteome</keyword>
<dbReference type="Gene3D" id="4.10.1000.10">
    <property type="entry name" value="Zinc finger, CCCH-type"/>
    <property type="match status" value="1"/>
</dbReference>
<gene>
    <name evidence="4" type="ORF">K491DRAFT_714181</name>
</gene>
<feature type="zinc finger region" description="C3H1-type" evidence="1">
    <location>
        <begin position="850"/>
        <end position="879"/>
    </location>
</feature>
<reference evidence="4" key="1">
    <citation type="journal article" date="2020" name="Stud. Mycol.">
        <title>101 Dothideomycetes genomes: a test case for predicting lifestyles and emergence of pathogens.</title>
        <authorList>
            <person name="Haridas S."/>
            <person name="Albert R."/>
            <person name="Binder M."/>
            <person name="Bloem J."/>
            <person name="Labutti K."/>
            <person name="Salamov A."/>
            <person name="Andreopoulos B."/>
            <person name="Baker S."/>
            <person name="Barry K."/>
            <person name="Bills G."/>
            <person name="Bluhm B."/>
            <person name="Cannon C."/>
            <person name="Castanera R."/>
            <person name="Culley D."/>
            <person name="Daum C."/>
            <person name="Ezra D."/>
            <person name="Gonzalez J."/>
            <person name="Henrissat B."/>
            <person name="Kuo A."/>
            <person name="Liang C."/>
            <person name="Lipzen A."/>
            <person name="Lutzoni F."/>
            <person name="Magnuson J."/>
            <person name="Mondo S."/>
            <person name="Nolan M."/>
            <person name="Ohm R."/>
            <person name="Pangilinan J."/>
            <person name="Park H.-J."/>
            <person name="Ramirez L."/>
            <person name="Alfaro M."/>
            <person name="Sun H."/>
            <person name="Tritt A."/>
            <person name="Yoshinaga Y."/>
            <person name="Zwiers L.-H."/>
            <person name="Turgeon B."/>
            <person name="Goodwin S."/>
            <person name="Spatafora J."/>
            <person name="Crous P."/>
            <person name="Grigoriev I."/>
        </authorList>
    </citation>
    <scope>NUCLEOTIDE SEQUENCE</scope>
    <source>
        <strain evidence="4">CBS 122681</strain>
    </source>
</reference>
<feature type="compositionally biased region" description="Acidic residues" evidence="2">
    <location>
        <begin position="18"/>
        <end position="31"/>
    </location>
</feature>
<feature type="domain" description="C3H1-type" evidence="3">
    <location>
        <begin position="850"/>
        <end position="879"/>
    </location>
</feature>
<dbReference type="SMART" id="SM00356">
    <property type="entry name" value="ZnF_C3H1"/>
    <property type="match status" value="2"/>
</dbReference>
<feature type="region of interest" description="Disordered" evidence="2">
    <location>
        <begin position="1"/>
        <end position="54"/>
    </location>
</feature>
<feature type="region of interest" description="Disordered" evidence="2">
    <location>
        <begin position="139"/>
        <end position="233"/>
    </location>
</feature>
<feature type="compositionally biased region" description="Basic and acidic residues" evidence="2">
    <location>
        <begin position="397"/>
        <end position="411"/>
    </location>
</feature>
<feature type="region of interest" description="Disordered" evidence="2">
    <location>
        <begin position="563"/>
        <end position="711"/>
    </location>
</feature>
<dbReference type="EMBL" id="MU004322">
    <property type="protein sequence ID" value="KAF2657716.1"/>
    <property type="molecule type" value="Genomic_DNA"/>
</dbReference>
<feature type="compositionally biased region" description="Basic and acidic residues" evidence="2">
    <location>
        <begin position="958"/>
        <end position="971"/>
    </location>
</feature>
<keyword evidence="1" id="KW-0479">Metal-binding</keyword>
<feature type="region of interest" description="Disordered" evidence="2">
    <location>
        <begin position="936"/>
        <end position="1178"/>
    </location>
</feature>
<proteinExistence type="predicted"/>
<evidence type="ECO:0000313" key="5">
    <source>
        <dbReference type="Proteomes" id="UP000799324"/>
    </source>
</evidence>
<evidence type="ECO:0000256" key="2">
    <source>
        <dbReference type="SAM" id="MobiDB-lite"/>
    </source>
</evidence>
<organism evidence="4 5">
    <name type="scientific">Lophiostoma macrostomum CBS 122681</name>
    <dbReference type="NCBI Taxonomy" id="1314788"/>
    <lineage>
        <taxon>Eukaryota</taxon>
        <taxon>Fungi</taxon>
        <taxon>Dikarya</taxon>
        <taxon>Ascomycota</taxon>
        <taxon>Pezizomycotina</taxon>
        <taxon>Dothideomycetes</taxon>
        <taxon>Pleosporomycetidae</taxon>
        <taxon>Pleosporales</taxon>
        <taxon>Lophiostomataceae</taxon>
        <taxon>Lophiostoma</taxon>
    </lineage>
</organism>
<feature type="zinc finger region" description="C3H1-type" evidence="1">
    <location>
        <begin position="791"/>
        <end position="819"/>
    </location>
</feature>
<feature type="region of interest" description="Disordered" evidence="2">
    <location>
        <begin position="340"/>
        <end position="437"/>
    </location>
</feature>
<feature type="region of interest" description="Disordered" evidence="2">
    <location>
        <begin position="287"/>
        <end position="307"/>
    </location>
</feature>
<feature type="compositionally biased region" description="Low complexity" evidence="2">
    <location>
        <begin position="1083"/>
        <end position="1110"/>
    </location>
</feature>
<feature type="compositionally biased region" description="Low complexity" evidence="2">
    <location>
        <begin position="352"/>
        <end position="369"/>
    </location>
</feature>
<evidence type="ECO:0000259" key="3">
    <source>
        <dbReference type="PROSITE" id="PS50103"/>
    </source>
</evidence>
<protein>
    <recommendedName>
        <fullName evidence="3">C3H1-type domain-containing protein</fullName>
    </recommendedName>
</protein>
<feature type="compositionally biased region" description="Basic and acidic residues" evidence="2">
    <location>
        <begin position="1137"/>
        <end position="1164"/>
    </location>
</feature>
<dbReference type="InterPro" id="IPR000571">
    <property type="entry name" value="Znf_CCCH"/>
</dbReference>
<feature type="compositionally biased region" description="Polar residues" evidence="2">
    <location>
        <begin position="412"/>
        <end position="435"/>
    </location>
</feature>
<keyword evidence="1" id="KW-0862">Zinc</keyword>
<feature type="compositionally biased region" description="Basic and acidic residues" evidence="2">
    <location>
        <begin position="475"/>
        <end position="492"/>
    </location>
</feature>
<feature type="compositionally biased region" description="Polar residues" evidence="2">
    <location>
        <begin position="140"/>
        <end position="163"/>
    </location>
</feature>
<evidence type="ECO:0000256" key="1">
    <source>
        <dbReference type="PROSITE-ProRule" id="PRU00723"/>
    </source>
</evidence>
<dbReference type="Proteomes" id="UP000799324">
    <property type="component" value="Unassembled WGS sequence"/>
</dbReference>
<feature type="domain" description="C3H1-type" evidence="3">
    <location>
        <begin position="791"/>
        <end position="819"/>
    </location>
</feature>
<feature type="region of interest" description="Disordered" evidence="2">
    <location>
        <begin position="910"/>
        <end position="929"/>
    </location>
</feature>
<dbReference type="AlphaFoldDB" id="A0A6A6TE58"/>
<evidence type="ECO:0000313" key="4">
    <source>
        <dbReference type="EMBL" id="KAF2657716.1"/>
    </source>
</evidence>
<name>A0A6A6TE58_9PLEO</name>
<sequence length="1271" mass="139649">MSPSGSASPTRKRGRGDEPDDPPTDPDADTGTEDHQPKRVKTTSSTPMAFGGNRVKKNMISFGGIKKKNQIPVPEDEKGTEWIYRWENRAPTPDWLKEKTQKIWGRPLQPPPSSTTPPHVLATYKDADSQPFFPELAVQTEPSILSPRRTQGLESSSQYQYIDTSAADARRRRVQQLQETLARNKAHRQDAGSHSTPVNDTIEVDNEDQAVDADSEEAAEKQESDLQLYGGNTTDSSYLKTHLDASFKEYAREDSIRREMQPCVQKNNDSGPNTSIVEYSLKNVAQDANAAESHYTQDEQDENDPILLIPAQDKKMYDRHHERGDLASNDVVWNFRDSGYATNKNTPKKEPTSLQFSTSTSSETSLPESRMLHETIESLPTPVKETEHPVPHATLARKHDCEEDRITDIAEHSSSQKAQELAPSSNSRDNPSLMSDSIEPASKCMMKELSGALQEETESVTRESFQAGKATHKLGAIEDIDHPKRSDDTDQVDDKSIDRIGQNMQPQGTSPAGVLPSIAMMPPNIPRPLLTPTFTSPAGVTAQSTQFFSVKQAPWSRLIGNGITRASQGSSDTPTSIDPGIQAINEPTKSQTCIVPDNDTKNKEQVSKSPQRPTYVTKSFYGLKRKHLDDGAGPEQKRRKLREDDEQILGKNLSEDISAWSDTTYSSYGGSETGDEDTQSSADGANDDENCSTEETTKSKMMSLQKKTQDPQEDVVAVLSQGVGKLAASPGSGCTNHELNKIVEESKTAESKSFQDERGDGSDELEIIIEPPPGSSEDLDRLVFATHVLRQNQKTPCKNINNPRGCQFGANCRFSHLHKGYLCPVDARKEVCYNKDCEFAHSVIADNMRKSRLPRCRWISQTGFCYREQNDCPYDHAESLVTAKPRTNGSSYNGPVATPWALYENTEAFSSLRDESESTQEQSPPPISVLAEEPSNALVPNKVQPPVDSTASNRKRSRNDFGEKDDPEGPAHKKTQLRPPMGNKRTRKDDSEDEGPEPKRHRNQQVAIPPVGRVSPQDVLPPTTKVSQPPGELRQNRSLAAGGTQSLFPKPIPTGPRSSAPQRRSNPVPVPTGPRNHIPAPPARQAARSAGTTSQRPVSTRPRSTTSTQQSGGGIGIASQQTSASDLRNFSPQSQHKSTESDRGLKRNRDEGQEERRVRRRYESETSLLSNPREEEAGMRIRGIAAPPQAAEQGGEQQGGEAAVIFTLSSSLSAVVADSEVAVDARGAEAANGSVVNETGTGGHRQGQDSVVYRCLCGLQREADWSESRLH</sequence>
<dbReference type="PROSITE" id="PS50103">
    <property type="entry name" value="ZF_C3H1"/>
    <property type="match status" value="2"/>
</dbReference>
<accession>A0A6A6TE58</accession>
<keyword evidence="1" id="KW-0863">Zinc-finger</keyword>
<feature type="region of interest" description="Disordered" evidence="2">
    <location>
        <begin position="462"/>
        <end position="492"/>
    </location>
</feature>
<feature type="compositionally biased region" description="Polar residues" evidence="2">
    <location>
        <begin position="564"/>
        <end position="576"/>
    </location>
</feature>
<feature type="compositionally biased region" description="Polar residues" evidence="2">
    <location>
        <begin position="660"/>
        <end position="670"/>
    </location>
</feature>
<dbReference type="GO" id="GO:0008270">
    <property type="term" value="F:zinc ion binding"/>
    <property type="evidence" value="ECO:0007669"/>
    <property type="project" value="UniProtKB-KW"/>
</dbReference>